<dbReference type="KEGG" id="bor:COCMIDRAFT_110536"/>
<accession>W6YQM5</accession>
<dbReference type="RefSeq" id="XP_007693677.1">
    <property type="nucleotide sequence ID" value="XM_007695487.1"/>
</dbReference>
<keyword evidence="2" id="KW-1185">Reference proteome</keyword>
<evidence type="ECO:0000313" key="1">
    <source>
        <dbReference type="EMBL" id="EUC39803.1"/>
    </source>
</evidence>
<dbReference type="HOGENOM" id="CLU_2564548_0_0_1"/>
<evidence type="ECO:0000313" key="2">
    <source>
        <dbReference type="Proteomes" id="UP000054032"/>
    </source>
</evidence>
<name>W6YQM5_COCMI</name>
<proteinExistence type="predicted"/>
<sequence length="82" mass="9211">WSQCQVLRLFKHLPKARRYVVVASVSHNAGKCFCSIPDIFAVLSDDKLSFTYISWSTFSKRCAFGNASIVALGLYLVVHQLT</sequence>
<organism evidence="1 2">
    <name type="scientific">Bipolaris oryzae ATCC 44560</name>
    <dbReference type="NCBI Taxonomy" id="930090"/>
    <lineage>
        <taxon>Eukaryota</taxon>
        <taxon>Fungi</taxon>
        <taxon>Dikarya</taxon>
        <taxon>Ascomycota</taxon>
        <taxon>Pezizomycotina</taxon>
        <taxon>Dothideomycetes</taxon>
        <taxon>Pleosporomycetidae</taxon>
        <taxon>Pleosporales</taxon>
        <taxon>Pleosporineae</taxon>
        <taxon>Pleosporaceae</taxon>
        <taxon>Bipolaris</taxon>
    </lineage>
</organism>
<dbReference type="GeneID" id="19119616"/>
<dbReference type="EMBL" id="KI964248">
    <property type="protein sequence ID" value="EUC39803.1"/>
    <property type="molecule type" value="Genomic_DNA"/>
</dbReference>
<dbReference type="Proteomes" id="UP000054032">
    <property type="component" value="Unassembled WGS sequence"/>
</dbReference>
<gene>
    <name evidence="1" type="ORF">COCMIDRAFT_110536</name>
</gene>
<reference evidence="1 2" key="1">
    <citation type="journal article" date="2013" name="PLoS Genet.">
        <title>Comparative genome structure, secondary metabolite, and effector coding capacity across Cochliobolus pathogens.</title>
        <authorList>
            <person name="Condon B.J."/>
            <person name="Leng Y."/>
            <person name="Wu D."/>
            <person name="Bushley K.E."/>
            <person name="Ohm R.A."/>
            <person name="Otillar R."/>
            <person name="Martin J."/>
            <person name="Schackwitz W."/>
            <person name="Grimwood J."/>
            <person name="MohdZainudin N."/>
            <person name="Xue C."/>
            <person name="Wang R."/>
            <person name="Manning V.A."/>
            <person name="Dhillon B."/>
            <person name="Tu Z.J."/>
            <person name="Steffenson B.J."/>
            <person name="Salamov A."/>
            <person name="Sun H."/>
            <person name="Lowry S."/>
            <person name="LaButti K."/>
            <person name="Han J."/>
            <person name="Copeland A."/>
            <person name="Lindquist E."/>
            <person name="Barry K."/>
            <person name="Schmutz J."/>
            <person name="Baker S.E."/>
            <person name="Ciuffetti L.M."/>
            <person name="Grigoriev I.V."/>
            <person name="Zhong S."/>
            <person name="Turgeon B.G."/>
        </authorList>
    </citation>
    <scope>NUCLEOTIDE SEQUENCE [LARGE SCALE GENOMIC DNA]</scope>
    <source>
        <strain evidence="1 2">ATCC 44560</strain>
    </source>
</reference>
<feature type="non-terminal residue" evidence="1">
    <location>
        <position position="1"/>
    </location>
</feature>
<protein>
    <submittedName>
        <fullName evidence="1">Uncharacterized protein</fullName>
    </submittedName>
</protein>
<dbReference type="AlphaFoldDB" id="W6YQM5"/>